<reference evidence="6 7" key="1">
    <citation type="submission" date="2016-11" db="EMBL/GenBank/DDBJ databases">
        <title>Study of marine rhodopsin-containing bacteria.</title>
        <authorList>
            <person name="Yoshizawa S."/>
            <person name="Kumagai Y."/>
            <person name="Kogure K."/>
        </authorList>
    </citation>
    <scope>NUCLEOTIDE SEQUENCE [LARGE SCALE GENOMIC DNA]</scope>
    <source>
        <strain evidence="6 7">SAORIC-28</strain>
    </source>
</reference>
<dbReference type="InterPro" id="IPR047198">
    <property type="entry name" value="DDP-like_NUDIX"/>
</dbReference>
<dbReference type="GO" id="GO:1901907">
    <property type="term" value="P:diadenosine pentaphosphate catabolic process"/>
    <property type="evidence" value="ECO:0007669"/>
    <property type="project" value="TreeGrafter"/>
</dbReference>
<dbReference type="GO" id="GO:0005737">
    <property type="term" value="C:cytoplasm"/>
    <property type="evidence" value="ECO:0007669"/>
    <property type="project" value="TreeGrafter"/>
</dbReference>
<dbReference type="GO" id="GO:0046872">
    <property type="term" value="F:metal ion binding"/>
    <property type="evidence" value="ECO:0007669"/>
    <property type="project" value="UniProtKB-KW"/>
</dbReference>
<dbReference type="RefSeq" id="WP_095511468.1">
    <property type="nucleotide sequence ID" value="NZ_MQWD01000001.1"/>
</dbReference>
<evidence type="ECO:0000256" key="1">
    <source>
        <dbReference type="ARBA" id="ARBA00001946"/>
    </source>
</evidence>
<organism evidence="6 7">
    <name type="scientific">Rubrivirga marina</name>
    <dbReference type="NCBI Taxonomy" id="1196024"/>
    <lineage>
        <taxon>Bacteria</taxon>
        <taxon>Pseudomonadati</taxon>
        <taxon>Rhodothermota</taxon>
        <taxon>Rhodothermia</taxon>
        <taxon>Rhodothermales</taxon>
        <taxon>Rubricoccaceae</taxon>
        <taxon>Rubrivirga</taxon>
    </lineage>
</organism>
<evidence type="ECO:0000256" key="4">
    <source>
        <dbReference type="ARBA" id="ARBA00022842"/>
    </source>
</evidence>
<dbReference type="InterPro" id="IPR015797">
    <property type="entry name" value="NUDIX_hydrolase-like_dom_sf"/>
</dbReference>
<feature type="domain" description="Nudix hydrolase" evidence="5">
    <location>
        <begin position="6"/>
        <end position="119"/>
    </location>
</feature>
<gene>
    <name evidence="6" type="ORF">BSZ37_15780</name>
</gene>
<evidence type="ECO:0000313" key="7">
    <source>
        <dbReference type="Proteomes" id="UP000216339"/>
    </source>
</evidence>
<dbReference type="InterPro" id="IPR000086">
    <property type="entry name" value="NUDIX_hydrolase_dom"/>
</dbReference>
<dbReference type="Gene3D" id="3.90.79.10">
    <property type="entry name" value="Nucleoside Triphosphate Pyrophosphohydrolase"/>
    <property type="match status" value="1"/>
</dbReference>
<dbReference type="EMBL" id="MQWD01000001">
    <property type="protein sequence ID" value="PAP77799.1"/>
    <property type="molecule type" value="Genomic_DNA"/>
</dbReference>
<dbReference type="PANTHER" id="PTHR12629">
    <property type="entry name" value="DIPHOSPHOINOSITOL POLYPHOSPHATE PHOSPHOHYDROLASE"/>
    <property type="match status" value="1"/>
</dbReference>
<dbReference type="PANTHER" id="PTHR12629:SF0">
    <property type="entry name" value="DIPHOSPHOINOSITOL-POLYPHOSPHATE DIPHOSPHATASE"/>
    <property type="match status" value="1"/>
</dbReference>
<sequence>MSRQCAAVPFRLGPDGPEVLLVTSRTRGRWIVPKGNVESAGARETAALEAFEEAGVTGCVGPRPFGCYHHDGDGLVDVFLLAVEVEHAVWPERGIRERRWVRACEAAATAEVTGLRPILDAAAARIGPKTRD</sequence>
<keyword evidence="4" id="KW-0460">Magnesium</keyword>
<dbReference type="SUPFAM" id="SSF55811">
    <property type="entry name" value="Nudix"/>
    <property type="match status" value="1"/>
</dbReference>
<name>A0A271J539_9BACT</name>
<dbReference type="CDD" id="cd04666">
    <property type="entry name" value="NUDIX_DIPP2_like_Nudt4"/>
    <property type="match status" value="1"/>
</dbReference>
<proteinExistence type="predicted"/>
<evidence type="ECO:0000313" key="6">
    <source>
        <dbReference type="EMBL" id="PAP77799.1"/>
    </source>
</evidence>
<dbReference type="GO" id="GO:1901909">
    <property type="term" value="P:diadenosine hexaphosphate catabolic process"/>
    <property type="evidence" value="ECO:0007669"/>
    <property type="project" value="TreeGrafter"/>
</dbReference>
<evidence type="ECO:0000256" key="3">
    <source>
        <dbReference type="ARBA" id="ARBA00022801"/>
    </source>
</evidence>
<accession>A0A271J539</accession>
<evidence type="ECO:0000259" key="5">
    <source>
        <dbReference type="Pfam" id="PF00293"/>
    </source>
</evidence>
<comment type="caution">
    <text evidence="6">The sequence shown here is derived from an EMBL/GenBank/DDBJ whole genome shotgun (WGS) entry which is preliminary data.</text>
</comment>
<protein>
    <recommendedName>
        <fullName evidence="5">Nudix hydrolase domain-containing protein</fullName>
    </recommendedName>
</protein>
<dbReference type="GO" id="GO:1901911">
    <property type="term" value="P:adenosine 5'-(hexahydrogen pentaphosphate) catabolic process"/>
    <property type="evidence" value="ECO:0007669"/>
    <property type="project" value="TreeGrafter"/>
</dbReference>
<evidence type="ECO:0000256" key="2">
    <source>
        <dbReference type="ARBA" id="ARBA00022723"/>
    </source>
</evidence>
<dbReference type="GO" id="GO:0034432">
    <property type="term" value="F:bis(5'-adenosyl)-pentaphosphatase activity"/>
    <property type="evidence" value="ECO:0007669"/>
    <property type="project" value="TreeGrafter"/>
</dbReference>
<dbReference type="Pfam" id="PF00293">
    <property type="entry name" value="NUDIX"/>
    <property type="match status" value="1"/>
</dbReference>
<dbReference type="GO" id="GO:0000298">
    <property type="term" value="F:endopolyphosphatase activity"/>
    <property type="evidence" value="ECO:0007669"/>
    <property type="project" value="TreeGrafter"/>
</dbReference>
<dbReference type="GO" id="GO:0034431">
    <property type="term" value="F:bis(5'-adenosyl)-hexaphosphatase activity"/>
    <property type="evidence" value="ECO:0007669"/>
    <property type="project" value="TreeGrafter"/>
</dbReference>
<dbReference type="Proteomes" id="UP000216339">
    <property type="component" value="Unassembled WGS sequence"/>
</dbReference>
<dbReference type="AlphaFoldDB" id="A0A271J539"/>
<keyword evidence="2" id="KW-0479">Metal-binding</keyword>
<keyword evidence="3" id="KW-0378">Hydrolase</keyword>
<keyword evidence="7" id="KW-1185">Reference proteome</keyword>
<dbReference type="GO" id="GO:0008486">
    <property type="term" value="F:diphosphoinositol-polyphosphate diphosphatase activity"/>
    <property type="evidence" value="ECO:0007669"/>
    <property type="project" value="TreeGrafter"/>
</dbReference>
<comment type="cofactor">
    <cofactor evidence="1">
        <name>Mg(2+)</name>
        <dbReference type="ChEBI" id="CHEBI:18420"/>
    </cofactor>
</comment>
<dbReference type="OrthoDB" id="9810154at2"/>
<dbReference type="GO" id="GO:0071543">
    <property type="term" value="P:diphosphoinositol polyphosphate metabolic process"/>
    <property type="evidence" value="ECO:0007669"/>
    <property type="project" value="TreeGrafter"/>
</dbReference>